<accession>W2NNJ3</accession>
<name>W2NNJ3_PHYNI</name>
<evidence type="ECO:0000256" key="1">
    <source>
        <dbReference type="SAM" id="MobiDB-lite"/>
    </source>
</evidence>
<dbReference type="AlphaFoldDB" id="W2NNJ3"/>
<organism evidence="2">
    <name type="scientific">Phytophthora nicotianae</name>
    <name type="common">Potato buckeye rot agent</name>
    <name type="synonym">Phytophthora parasitica</name>
    <dbReference type="NCBI Taxonomy" id="4792"/>
    <lineage>
        <taxon>Eukaryota</taxon>
        <taxon>Sar</taxon>
        <taxon>Stramenopiles</taxon>
        <taxon>Oomycota</taxon>
        <taxon>Peronosporomycetes</taxon>
        <taxon>Peronosporales</taxon>
        <taxon>Peronosporaceae</taxon>
        <taxon>Phytophthora</taxon>
    </lineage>
</organism>
<gene>
    <name evidence="2" type="ORF">L914_05795</name>
</gene>
<reference evidence="2" key="1">
    <citation type="submission" date="2013-11" db="EMBL/GenBank/DDBJ databases">
        <title>The Genome Sequence of Phytophthora parasitica IAC_01/95.</title>
        <authorList>
            <consortium name="The Broad Institute Genomics Platform"/>
            <person name="Russ C."/>
            <person name="Tyler B."/>
            <person name="Panabieres F."/>
            <person name="Shan W."/>
            <person name="Tripathy S."/>
            <person name="Grunwald N."/>
            <person name="Machado M."/>
            <person name="Johnson C.S."/>
            <person name="Arredondo F."/>
            <person name="Hong C."/>
            <person name="Coffey M."/>
            <person name="Young S.K."/>
            <person name="Zeng Q."/>
            <person name="Gargeya S."/>
            <person name="Fitzgerald M."/>
            <person name="Abouelleil A."/>
            <person name="Alvarado L."/>
            <person name="Chapman S.B."/>
            <person name="Gainer-Dewar J."/>
            <person name="Goldberg J."/>
            <person name="Griggs A."/>
            <person name="Gujja S."/>
            <person name="Hansen M."/>
            <person name="Howarth C."/>
            <person name="Imamovic A."/>
            <person name="Ireland A."/>
            <person name="Larimer J."/>
            <person name="McCowan C."/>
            <person name="Murphy C."/>
            <person name="Pearson M."/>
            <person name="Poon T.W."/>
            <person name="Priest M."/>
            <person name="Roberts A."/>
            <person name="Saif S."/>
            <person name="Shea T."/>
            <person name="Sykes S."/>
            <person name="Wortman J."/>
            <person name="Nusbaum C."/>
            <person name="Birren B."/>
        </authorList>
    </citation>
    <scope>NUCLEOTIDE SEQUENCE [LARGE SCALE GENOMIC DNA]</scope>
    <source>
        <strain evidence="2">IAC_01/95</strain>
    </source>
</reference>
<dbReference type="EMBL" id="KI692075">
    <property type="protein sequence ID" value="ETM50120.1"/>
    <property type="molecule type" value="Genomic_DNA"/>
</dbReference>
<proteinExistence type="predicted"/>
<sequence>MAAALRNIIIHSNSVYLLARLIEEENALVIVLSAPMDGRASQGSMISLTDRSPMFLAAIPTQLWLELDSVNEVAALPTSKIQIARKIVASADTYSHRMILPSATPLTQGPTTSFPERFRGKSNA</sequence>
<dbReference type="Proteomes" id="UP000054532">
    <property type="component" value="Unassembled WGS sequence"/>
</dbReference>
<feature type="compositionally biased region" description="Polar residues" evidence="1">
    <location>
        <begin position="104"/>
        <end position="114"/>
    </location>
</feature>
<protein>
    <submittedName>
        <fullName evidence="2">Uncharacterized protein</fullName>
    </submittedName>
</protein>
<feature type="region of interest" description="Disordered" evidence="1">
    <location>
        <begin position="102"/>
        <end position="124"/>
    </location>
</feature>
<evidence type="ECO:0000313" key="2">
    <source>
        <dbReference type="EMBL" id="ETM50120.1"/>
    </source>
</evidence>